<comment type="caution">
    <text evidence="4">The sequence shown here is derived from an EMBL/GenBank/DDBJ whole genome shotgun (WGS) entry which is preliminary data.</text>
</comment>
<dbReference type="Pfam" id="PF03641">
    <property type="entry name" value="Lysine_decarbox"/>
    <property type="match status" value="1"/>
</dbReference>
<dbReference type="InterPro" id="IPR052341">
    <property type="entry name" value="LOG_family_nucleotidases"/>
</dbReference>
<dbReference type="PANTHER" id="PTHR43393:SF2">
    <property type="entry name" value="CYTOKININ RIBOSIDE 5'-MONOPHOSPHATE PHOSPHORIBOHYDROLASE"/>
    <property type="match status" value="1"/>
</dbReference>
<dbReference type="InterPro" id="IPR005269">
    <property type="entry name" value="LOG"/>
</dbReference>
<dbReference type="EC" id="3.2.2.4" evidence="2"/>
<dbReference type="GO" id="GO:0005829">
    <property type="term" value="C:cytosol"/>
    <property type="evidence" value="ECO:0007669"/>
    <property type="project" value="TreeGrafter"/>
</dbReference>
<dbReference type="NCBIfam" id="TIGR00730">
    <property type="entry name" value="Rossman fold protein, TIGR00730 family"/>
    <property type="match status" value="1"/>
</dbReference>
<evidence type="ECO:0000313" key="4">
    <source>
        <dbReference type="EMBL" id="EPR35302.1"/>
    </source>
</evidence>
<comment type="catalytic activity">
    <reaction evidence="1">
        <text>AMP + H2O = D-ribose 5-phosphate + adenine</text>
        <dbReference type="Rhea" id="RHEA:20129"/>
        <dbReference type="ChEBI" id="CHEBI:15377"/>
        <dbReference type="ChEBI" id="CHEBI:16708"/>
        <dbReference type="ChEBI" id="CHEBI:78346"/>
        <dbReference type="ChEBI" id="CHEBI:456215"/>
        <dbReference type="EC" id="3.2.2.4"/>
    </reaction>
</comment>
<gene>
    <name evidence="4" type="ORF">dsmv_3116</name>
</gene>
<dbReference type="STRING" id="897.B2D07_09290"/>
<sequence>MKYSSEAVPTSRPALGDNTMKLRFHASNGPADETIEALIGMVGGIKSPELIREMIIAALKAGQEDDDKADLKLMNTTLKEMRFTSKIFGPYGHVKKVTVFGSARTKPDAPAYRMAVQLGEELRDAGYMVITGGGPGIMQAVNEGAGAEHSFGVNIRLPFEQKSNPVIHGNPRSITYKYFFNRKVAFLKEAHAVALFPGGFGTLDEAMETLTLVQTGKRDLIPLVLIDPPGSTYWSHWLGFLKTELMAHGYISPEDLSLFDRVESTEAAVARIDHFYRQFHSIRYVADKLVIRIHHALDQSVIERLQDDFEDILVPGGTIALSKCLPEEIDEKEISHLPRLVIDFNRKSFGRLRRLIDMVNSEP</sequence>
<dbReference type="Gene3D" id="3.40.50.450">
    <property type="match status" value="1"/>
</dbReference>
<dbReference type="GO" id="GO:0009691">
    <property type="term" value="P:cytokinin biosynthetic process"/>
    <property type="evidence" value="ECO:0007669"/>
    <property type="project" value="InterPro"/>
</dbReference>
<evidence type="ECO:0000313" key="5">
    <source>
        <dbReference type="Proteomes" id="UP000014977"/>
    </source>
</evidence>
<proteinExistence type="predicted"/>
<dbReference type="InterPro" id="IPR031100">
    <property type="entry name" value="LOG_fam"/>
</dbReference>
<dbReference type="GO" id="GO:0008714">
    <property type="term" value="F:AMP nucleosidase activity"/>
    <property type="evidence" value="ECO:0007669"/>
    <property type="project" value="UniProtKB-EC"/>
</dbReference>
<evidence type="ECO:0000256" key="3">
    <source>
        <dbReference type="ARBA" id="ARBA00031983"/>
    </source>
</evidence>
<dbReference type="EMBL" id="ATHJ01000108">
    <property type="protein sequence ID" value="EPR35302.1"/>
    <property type="molecule type" value="Genomic_DNA"/>
</dbReference>
<dbReference type="AlphaFoldDB" id="S7TDP3"/>
<reference evidence="4 5" key="1">
    <citation type="journal article" date="2013" name="Genome Announc.">
        <title>Draft genome sequences for three mercury-methylating, sulfate-reducing bacteria.</title>
        <authorList>
            <person name="Brown S.D."/>
            <person name="Hurt R.A.Jr."/>
            <person name="Gilmour C.C."/>
            <person name="Elias D.A."/>
        </authorList>
    </citation>
    <scope>NUCLEOTIDE SEQUENCE [LARGE SCALE GENOMIC DNA]</scope>
    <source>
        <strain evidence="4 5">DSM 2059</strain>
    </source>
</reference>
<dbReference type="SUPFAM" id="SSF102405">
    <property type="entry name" value="MCP/YpsA-like"/>
    <property type="match status" value="1"/>
</dbReference>
<evidence type="ECO:0000256" key="1">
    <source>
        <dbReference type="ARBA" id="ARBA00000274"/>
    </source>
</evidence>
<dbReference type="PANTHER" id="PTHR43393">
    <property type="entry name" value="CYTOKININ RIBOSIDE 5'-MONOPHOSPHATE PHOSPHORIBOHYDROLASE"/>
    <property type="match status" value="1"/>
</dbReference>
<name>S7TDP3_DESML</name>
<keyword evidence="5" id="KW-1185">Reference proteome</keyword>
<protein>
    <recommendedName>
        <fullName evidence="3">AMP nucleosidase</fullName>
        <ecNumber evidence="2">3.2.2.4</ecNumber>
    </recommendedName>
    <alternativeName>
        <fullName evidence="3">AMP nucleosidase</fullName>
    </alternativeName>
</protein>
<organism evidence="4 5">
    <name type="scientific">Desulfococcus multivorans DSM 2059</name>
    <dbReference type="NCBI Taxonomy" id="1121405"/>
    <lineage>
        <taxon>Bacteria</taxon>
        <taxon>Pseudomonadati</taxon>
        <taxon>Thermodesulfobacteriota</taxon>
        <taxon>Desulfobacteria</taxon>
        <taxon>Desulfobacterales</taxon>
        <taxon>Desulfococcaceae</taxon>
        <taxon>Desulfococcus</taxon>
    </lineage>
</organism>
<accession>S7TDP3</accession>
<dbReference type="eggNOG" id="COG1611">
    <property type="taxonomic scope" value="Bacteria"/>
</dbReference>
<evidence type="ECO:0000256" key="2">
    <source>
        <dbReference type="ARBA" id="ARBA00011985"/>
    </source>
</evidence>
<dbReference type="PATRIC" id="fig|1121405.3.peg.3580"/>
<dbReference type="Proteomes" id="UP000014977">
    <property type="component" value="Unassembled WGS sequence"/>
</dbReference>